<proteinExistence type="predicted"/>
<comment type="caution">
    <text evidence="2">The sequence shown here is derived from an EMBL/GenBank/DDBJ whole genome shotgun (WGS) entry which is preliminary data.</text>
</comment>
<dbReference type="Proteomes" id="UP001176521">
    <property type="component" value="Unassembled WGS sequence"/>
</dbReference>
<keyword evidence="3" id="KW-1185">Reference proteome</keyword>
<protein>
    <submittedName>
        <fullName evidence="2">Uncharacterized protein</fullName>
    </submittedName>
</protein>
<feature type="compositionally biased region" description="Low complexity" evidence="1">
    <location>
        <begin position="25"/>
        <end position="88"/>
    </location>
</feature>
<accession>A0AAN6JJX4</accession>
<dbReference type="EMBL" id="JAPDMQ010000259">
    <property type="protein sequence ID" value="KAK0528905.1"/>
    <property type="molecule type" value="Genomic_DNA"/>
</dbReference>
<dbReference type="AlphaFoldDB" id="A0AAN6JJX4"/>
<organism evidence="2 3">
    <name type="scientific">Tilletia horrida</name>
    <dbReference type="NCBI Taxonomy" id="155126"/>
    <lineage>
        <taxon>Eukaryota</taxon>
        <taxon>Fungi</taxon>
        <taxon>Dikarya</taxon>
        <taxon>Basidiomycota</taxon>
        <taxon>Ustilaginomycotina</taxon>
        <taxon>Exobasidiomycetes</taxon>
        <taxon>Tilletiales</taxon>
        <taxon>Tilletiaceae</taxon>
        <taxon>Tilletia</taxon>
    </lineage>
</organism>
<gene>
    <name evidence="2" type="ORF">OC842_004409</name>
</gene>
<evidence type="ECO:0000256" key="1">
    <source>
        <dbReference type="SAM" id="MobiDB-lite"/>
    </source>
</evidence>
<evidence type="ECO:0000313" key="2">
    <source>
        <dbReference type="EMBL" id="KAK0528905.1"/>
    </source>
</evidence>
<evidence type="ECO:0000313" key="3">
    <source>
        <dbReference type="Proteomes" id="UP001176521"/>
    </source>
</evidence>
<reference evidence="2" key="1">
    <citation type="journal article" date="2023" name="PhytoFront">
        <title>Draft Genome Resources of Seven Strains of Tilletia horrida, Causal Agent of Kernel Smut of Rice.</title>
        <authorList>
            <person name="Khanal S."/>
            <person name="Antony Babu S."/>
            <person name="Zhou X.G."/>
        </authorList>
    </citation>
    <scope>NUCLEOTIDE SEQUENCE</scope>
    <source>
        <strain evidence="2">TX3</strain>
    </source>
</reference>
<sequence>MKHQPATIMSYNYNQPSAYPGGPDYSGSAPQQSSYPGGQSSYPGGPGPDYNSSYPQQSSYPGSQQQQSSYPGSTYPGSYSNNSDSYGGQRSDYGSPSGGSGYQGQGGYQPPNHNQSQGGYQPPNQGQQQVQYDANGQPIDPATGERGLGTMAIGAMGGWAANKASGGHHGAASAIGGAIVAQVGKKVLEHFNDKKKHH</sequence>
<feature type="compositionally biased region" description="Gly residues" evidence="1">
    <location>
        <begin position="96"/>
        <end position="107"/>
    </location>
</feature>
<name>A0AAN6JJX4_9BASI</name>
<feature type="compositionally biased region" description="Low complexity" evidence="1">
    <location>
        <begin position="108"/>
        <end position="132"/>
    </location>
</feature>
<feature type="region of interest" description="Disordered" evidence="1">
    <location>
        <begin position="1"/>
        <end position="149"/>
    </location>
</feature>
<feature type="compositionally biased region" description="Polar residues" evidence="1">
    <location>
        <begin position="7"/>
        <end position="17"/>
    </location>
</feature>